<dbReference type="EMBL" id="CM047748">
    <property type="protein sequence ID" value="KAJ0014089.1"/>
    <property type="molecule type" value="Genomic_DNA"/>
</dbReference>
<dbReference type="Proteomes" id="UP001163603">
    <property type="component" value="Chromosome 13"/>
</dbReference>
<keyword evidence="2" id="KW-1185">Reference proteome</keyword>
<comment type="caution">
    <text evidence="1">The sequence shown here is derived from an EMBL/GenBank/DDBJ whole genome shotgun (WGS) entry which is preliminary data.</text>
</comment>
<evidence type="ECO:0000313" key="2">
    <source>
        <dbReference type="Proteomes" id="UP001163603"/>
    </source>
</evidence>
<evidence type="ECO:0000313" key="1">
    <source>
        <dbReference type="EMBL" id="KAJ0014089.1"/>
    </source>
</evidence>
<sequence>MLSAESVFFGNGVLGFDVAEKGFIYVECSSHLGGKSKLNNVVDPFQDRRQLGNKNNSFVKWALEMDYAVVPLNSRAECDHKSRSCFLWRGDLVAGRNVFSLKCQGLAGSVYVHRVNEVDRDEWSSESDAIGFWEEAMRKGCPPYVITYCSHRVSLQARGTDTGKYEDIAVVICNVFSLGLEPNAVTYNTLLHTLGSRGCWDEVDKILAIMIETSHHPTVITYNILINGALCKEGMVDEALQLLHLLNGSYCSPCLITYNTVIDGLARKGSMEKAMGLYVEEAVEKLREMGKIGHMITNSAYKMIIHGLCRRKKLDMAVQVLELMISRQSKPDEATYSTILKSVAEAGMAEEANKLCQKLIDWKVLKEGLQNIASENVLSPIFIQLLPIHPFAIAIVPSAEAATPTKSIIKSFFRSGI</sequence>
<reference evidence="2" key="1">
    <citation type="journal article" date="2023" name="G3 (Bethesda)">
        <title>Genome assembly and association tests identify interacting loci associated with vigor, precocity, and sex in interspecific pistachio rootstocks.</title>
        <authorList>
            <person name="Palmer W."/>
            <person name="Jacygrad E."/>
            <person name="Sagayaradj S."/>
            <person name="Cavanaugh K."/>
            <person name="Han R."/>
            <person name="Bertier L."/>
            <person name="Beede B."/>
            <person name="Kafkas S."/>
            <person name="Golino D."/>
            <person name="Preece J."/>
            <person name="Michelmore R."/>
        </authorList>
    </citation>
    <scope>NUCLEOTIDE SEQUENCE [LARGE SCALE GENOMIC DNA]</scope>
</reference>
<protein>
    <submittedName>
        <fullName evidence="1">Uncharacterized protein</fullName>
    </submittedName>
</protein>
<proteinExistence type="predicted"/>
<name>A0ACC0XC85_9ROSI</name>
<gene>
    <name evidence="1" type="ORF">Pint_20392</name>
</gene>
<accession>A0ACC0XC85</accession>
<organism evidence="1 2">
    <name type="scientific">Pistacia integerrima</name>
    <dbReference type="NCBI Taxonomy" id="434235"/>
    <lineage>
        <taxon>Eukaryota</taxon>
        <taxon>Viridiplantae</taxon>
        <taxon>Streptophyta</taxon>
        <taxon>Embryophyta</taxon>
        <taxon>Tracheophyta</taxon>
        <taxon>Spermatophyta</taxon>
        <taxon>Magnoliopsida</taxon>
        <taxon>eudicotyledons</taxon>
        <taxon>Gunneridae</taxon>
        <taxon>Pentapetalae</taxon>
        <taxon>rosids</taxon>
        <taxon>malvids</taxon>
        <taxon>Sapindales</taxon>
        <taxon>Anacardiaceae</taxon>
        <taxon>Pistacia</taxon>
    </lineage>
</organism>